<dbReference type="PANTHER" id="PTHR36561:SF2">
    <property type="entry name" value="HAEMOLYSIN-III RELATED"/>
    <property type="match status" value="1"/>
</dbReference>
<dbReference type="Pfam" id="PF12036">
    <property type="entry name" value="DUF3522"/>
    <property type="match status" value="1"/>
</dbReference>
<evidence type="ECO:0000256" key="4">
    <source>
        <dbReference type="ARBA" id="ARBA00022692"/>
    </source>
</evidence>
<dbReference type="InterPro" id="IPR021910">
    <property type="entry name" value="NGX6/PGAP6/MYMK"/>
</dbReference>
<gene>
    <name evidence="9" type="ORF">PECAL_3P22540</name>
</gene>
<dbReference type="OrthoDB" id="10266771at2759"/>
<organism evidence="9 10">
    <name type="scientific">Pelagomonas calceolata</name>
    <dbReference type="NCBI Taxonomy" id="35677"/>
    <lineage>
        <taxon>Eukaryota</taxon>
        <taxon>Sar</taxon>
        <taxon>Stramenopiles</taxon>
        <taxon>Ochrophyta</taxon>
        <taxon>Pelagophyceae</taxon>
        <taxon>Pelagomonadales</taxon>
        <taxon>Pelagomonadaceae</taxon>
        <taxon>Pelagomonas</taxon>
    </lineage>
</organism>
<feature type="compositionally biased region" description="Polar residues" evidence="7">
    <location>
        <begin position="1"/>
        <end position="13"/>
    </location>
</feature>
<keyword evidence="10" id="KW-1185">Reference proteome</keyword>
<dbReference type="GO" id="GO:0005886">
    <property type="term" value="C:plasma membrane"/>
    <property type="evidence" value="ECO:0007669"/>
    <property type="project" value="UniProtKB-SubCell"/>
</dbReference>
<feature type="transmembrane region" description="Helical" evidence="8">
    <location>
        <begin position="314"/>
        <end position="332"/>
    </location>
</feature>
<comment type="similarity">
    <text evidence="2">Belongs to the TMEM8 family.</text>
</comment>
<evidence type="ECO:0000313" key="10">
    <source>
        <dbReference type="Proteomes" id="UP000789595"/>
    </source>
</evidence>
<evidence type="ECO:0000313" key="9">
    <source>
        <dbReference type="EMBL" id="CAH0372271.1"/>
    </source>
</evidence>
<keyword evidence="3" id="KW-1003">Cell membrane</keyword>
<proteinExistence type="inferred from homology"/>
<evidence type="ECO:0000256" key="5">
    <source>
        <dbReference type="ARBA" id="ARBA00022989"/>
    </source>
</evidence>
<keyword evidence="6 8" id="KW-0472">Membrane</keyword>
<keyword evidence="4 8" id="KW-0812">Transmembrane</keyword>
<dbReference type="Proteomes" id="UP000789595">
    <property type="component" value="Unassembled WGS sequence"/>
</dbReference>
<protein>
    <submittedName>
        <fullName evidence="9">Uncharacterized protein</fullName>
    </submittedName>
</protein>
<evidence type="ECO:0000256" key="8">
    <source>
        <dbReference type="SAM" id="Phobius"/>
    </source>
</evidence>
<dbReference type="AlphaFoldDB" id="A0A8J2SQ90"/>
<evidence type="ECO:0000256" key="7">
    <source>
        <dbReference type="SAM" id="MobiDB-lite"/>
    </source>
</evidence>
<dbReference type="PANTHER" id="PTHR36561">
    <property type="entry name" value="HAEMOLYSIN-III RELATED-RELATED"/>
    <property type="match status" value="1"/>
</dbReference>
<evidence type="ECO:0000256" key="2">
    <source>
        <dbReference type="ARBA" id="ARBA00005542"/>
    </source>
</evidence>
<evidence type="ECO:0000256" key="3">
    <source>
        <dbReference type="ARBA" id="ARBA00022475"/>
    </source>
</evidence>
<accession>A0A8J2SQ90</accession>
<comment type="subcellular location">
    <subcellularLocation>
        <location evidence="1">Cell membrane</location>
        <topology evidence="1">Multi-pass membrane protein</topology>
    </subcellularLocation>
</comment>
<sequence>MVLSTATASTSTRKCWPPSRSTPPATTLCSHQLYDGSSPSPRTTRRTTSSWRASSRSRTSGSRCPTTSAARRRRCGTTGSLLPRRGRTSMSVGRLSLASVSVCALGLVLRGCCRAANRFNWLIGSTAAKLSQHHSCAHGSTSQAMRTTIALLAAAAASAKNVRFCCKTEFPETALGDPFCGRQDLVFVGHRQEAREWSRDTVLEFLNGVATNLLFLLPLRMLHARRRTADTAACLGLIITSSAYHYCDVFRIKLLGMNAGNWHRLDNIFAIVTPVAVVPLLMGRARTPQHQRDIDFVRWSSLFIGLFFQELNPWNVLCTITPVILAFLYYLWWWNKRAPKGHAARFRTRPFRLALVASCCAVVCFVKGLDEHNDPARFFHGCWHIANAASASLLLAALDPVEATRLRE</sequence>
<feature type="region of interest" description="Disordered" evidence="7">
    <location>
        <begin position="1"/>
        <end position="87"/>
    </location>
</feature>
<evidence type="ECO:0000256" key="6">
    <source>
        <dbReference type="ARBA" id="ARBA00023136"/>
    </source>
</evidence>
<keyword evidence="5 8" id="KW-1133">Transmembrane helix</keyword>
<evidence type="ECO:0000256" key="1">
    <source>
        <dbReference type="ARBA" id="ARBA00004651"/>
    </source>
</evidence>
<name>A0A8J2SQ90_9STRA</name>
<dbReference type="EMBL" id="CAKKNE010000003">
    <property type="protein sequence ID" value="CAH0372271.1"/>
    <property type="molecule type" value="Genomic_DNA"/>
</dbReference>
<comment type="caution">
    <text evidence="9">The sequence shown here is derived from an EMBL/GenBank/DDBJ whole genome shotgun (WGS) entry which is preliminary data.</text>
</comment>
<reference evidence="9" key="1">
    <citation type="submission" date="2021-11" db="EMBL/GenBank/DDBJ databases">
        <authorList>
            <consortium name="Genoscope - CEA"/>
            <person name="William W."/>
        </authorList>
    </citation>
    <scope>NUCLEOTIDE SEQUENCE</scope>
</reference>
<feature type="compositionally biased region" description="Low complexity" evidence="7">
    <location>
        <begin position="37"/>
        <end position="68"/>
    </location>
</feature>